<evidence type="ECO:0000313" key="2">
    <source>
        <dbReference type="Proteomes" id="UP001431783"/>
    </source>
</evidence>
<name>A0AAW1TSY9_9CUCU</name>
<reference evidence="1 2" key="1">
    <citation type="submission" date="2023-03" db="EMBL/GenBank/DDBJ databases">
        <title>Genome insight into feeding habits of ladybird beetles.</title>
        <authorList>
            <person name="Li H.-S."/>
            <person name="Huang Y.-H."/>
            <person name="Pang H."/>
        </authorList>
    </citation>
    <scope>NUCLEOTIDE SEQUENCE [LARGE SCALE GENOMIC DNA]</scope>
    <source>
        <strain evidence="1">SYSU_2023b</strain>
        <tissue evidence="1">Whole body</tissue>
    </source>
</reference>
<dbReference type="InterPro" id="IPR021109">
    <property type="entry name" value="Peptidase_aspartic_dom_sf"/>
</dbReference>
<protein>
    <recommendedName>
        <fullName evidence="3">Peptidase A2 domain-containing protein</fullName>
    </recommendedName>
</protein>
<proteinExistence type="predicted"/>
<accession>A0AAW1TSY9</accession>
<dbReference type="EMBL" id="JARQZJ010000007">
    <property type="protein sequence ID" value="KAK9871740.1"/>
    <property type="molecule type" value="Genomic_DNA"/>
</dbReference>
<dbReference type="Proteomes" id="UP001431783">
    <property type="component" value="Unassembled WGS sequence"/>
</dbReference>
<gene>
    <name evidence="1" type="ORF">WA026_014192</name>
</gene>
<keyword evidence="2" id="KW-1185">Reference proteome</keyword>
<evidence type="ECO:0008006" key="3">
    <source>
        <dbReference type="Google" id="ProtNLM"/>
    </source>
</evidence>
<dbReference type="Gene3D" id="2.40.70.10">
    <property type="entry name" value="Acid Proteases"/>
    <property type="match status" value="1"/>
</dbReference>
<organism evidence="1 2">
    <name type="scientific">Henosepilachna vigintioctopunctata</name>
    <dbReference type="NCBI Taxonomy" id="420089"/>
    <lineage>
        <taxon>Eukaryota</taxon>
        <taxon>Metazoa</taxon>
        <taxon>Ecdysozoa</taxon>
        <taxon>Arthropoda</taxon>
        <taxon>Hexapoda</taxon>
        <taxon>Insecta</taxon>
        <taxon>Pterygota</taxon>
        <taxon>Neoptera</taxon>
        <taxon>Endopterygota</taxon>
        <taxon>Coleoptera</taxon>
        <taxon>Polyphaga</taxon>
        <taxon>Cucujiformia</taxon>
        <taxon>Coccinelloidea</taxon>
        <taxon>Coccinellidae</taxon>
        <taxon>Epilachninae</taxon>
        <taxon>Epilachnini</taxon>
        <taxon>Henosepilachna</taxon>
    </lineage>
</organism>
<comment type="caution">
    <text evidence="1">The sequence shown here is derived from an EMBL/GenBank/DDBJ whole genome shotgun (WGS) entry which is preliminary data.</text>
</comment>
<dbReference type="AlphaFoldDB" id="A0AAW1TSY9"/>
<evidence type="ECO:0000313" key="1">
    <source>
        <dbReference type="EMBL" id="KAK9871740.1"/>
    </source>
</evidence>
<sequence>MSRLQFDVELAADEDPKNNIIIIKSITKENGITYLIPPCFQAAKHHLQLLKLPEFLKIKKSLQRRGQNRKVWMSVPSDVLALYEDDVGNMTFNDYLLQEITQVTSQSITDGKLLEILEKISDKSSVNKEKHNNLSKINEKFVLKKFDNKIDRSWSCVIYALSFKHLNGSLLEYALKKQRLLLEYNSDIDTRTLTDLIVAGLPTYITSKLDRQEVADPILLFSALRMYENHNKNVHKHFAEKKSSSKSEVEFKKKTPCQICYKMGKKNRFHSEDLCWFRQDENRYKKLDIPPLIEVEVILNDKLKCTGIYDPGSNITLINSKLIKVTNSKENYFENKFNTIGGGGKTTGLIRLNGKILTIEKEINAFICNDKNFTHDLILGLDTIKRFGLTHDGNLNIQLQENANPGENKYISPNEKKKI</sequence>